<proteinExistence type="predicted"/>
<feature type="compositionally biased region" description="Polar residues" evidence="1">
    <location>
        <begin position="57"/>
        <end position="70"/>
    </location>
</feature>
<feature type="compositionally biased region" description="Pro residues" evidence="1">
    <location>
        <begin position="78"/>
        <end position="92"/>
    </location>
</feature>
<gene>
    <name evidence="3" type="ORF">DFH08DRAFT_769111</name>
</gene>
<dbReference type="Proteomes" id="UP001218218">
    <property type="component" value="Unassembled WGS sequence"/>
</dbReference>
<keyword evidence="4" id="KW-1185">Reference proteome</keyword>
<feature type="region of interest" description="Disordered" evidence="1">
    <location>
        <begin position="1"/>
        <end position="136"/>
    </location>
</feature>
<feature type="domain" description="DUF7330" evidence="2">
    <location>
        <begin position="160"/>
        <end position="335"/>
    </location>
</feature>
<organism evidence="3 4">
    <name type="scientific">Mycena albidolilacea</name>
    <dbReference type="NCBI Taxonomy" id="1033008"/>
    <lineage>
        <taxon>Eukaryota</taxon>
        <taxon>Fungi</taxon>
        <taxon>Dikarya</taxon>
        <taxon>Basidiomycota</taxon>
        <taxon>Agaricomycotina</taxon>
        <taxon>Agaricomycetes</taxon>
        <taxon>Agaricomycetidae</taxon>
        <taxon>Agaricales</taxon>
        <taxon>Marasmiineae</taxon>
        <taxon>Mycenaceae</taxon>
        <taxon>Mycena</taxon>
    </lineage>
</organism>
<feature type="compositionally biased region" description="Pro residues" evidence="1">
    <location>
        <begin position="1"/>
        <end position="10"/>
    </location>
</feature>
<feature type="compositionally biased region" description="Polar residues" evidence="1">
    <location>
        <begin position="31"/>
        <end position="40"/>
    </location>
</feature>
<dbReference type="Pfam" id="PF24016">
    <property type="entry name" value="DUF7330"/>
    <property type="match status" value="1"/>
</dbReference>
<evidence type="ECO:0000313" key="3">
    <source>
        <dbReference type="EMBL" id="KAJ7359229.1"/>
    </source>
</evidence>
<dbReference type="InterPro" id="IPR055754">
    <property type="entry name" value="DUF7330"/>
</dbReference>
<evidence type="ECO:0000256" key="1">
    <source>
        <dbReference type="SAM" id="MobiDB-lite"/>
    </source>
</evidence>
<reference evidence="3" key="1">
    <citation type="submission" date="2023-03" db="EMBL/GenBank/DDBJ databases">
        <title>Massive genome expansion in bonnet fungi (Mycena s.s.) driven by repeated elements and novel gene families across ecological guilds.</title>
        <authorList>
            <consortium name="Lawrence Berkeley National Laboratory"/>
            <person name="Harder C.B."/>
            <person name="Miyauchi S."/>
            <person name="Viragh M."/>
            <person name="Kuo A."/>
            <person name="Thoen E."/>
            <person name="Andreopoulos B."/>
            <person name="Lu D."/>
            <person name="Skrede I."/>
            <person name="Drula E."/>
            <person name="Henrissat B."/>
            <person name="Morin E."/>
            <person name="Kohler A."/>
            <person name="Barry K."/>
            <person name="LaButti K."/>
            <person name="Morin E."/>
            <person name="Salamov A."/>
            <person name="Lipzen A."/>
            <person name="Mereny Z."/>
            <person name="Hegedus B."/>
            <person name="Baldrian P."/>
            <person name="Stursova M."/>
            <person name="Weitz H."/>
            <person name="Taylor A."/>
            <person name="Grigoriev I.V."/>
            <person name="Nagy L.G."/>
            <person name="Martin F."/>
            <person name="Kauserud H."/>
        </authorList>
    </citation>
    <scope>NUCLEOTIDE SEQUENCE</scope>
    <source>
        <strain evidence="3">CBHHK002</strain>
    </source>
</reference>
<evidence type="ECO:0000259" key="2">
    <source>
        <dbReference type="Pfam" id="PF24016"/>
    </source>
</evidence>
<sequence>MSMEVVPPPTYSFNGDTSPPTSPSPSEDLVSAQSHSSSIPAGTDVAALEQLSDVVDATSQPPDTPSGSSAPNQYYPGYPYPLPFPQRRPAPSTPVSSEARISAFPDHKFEPATPLLRRLSNSTTTTSSTSAAQPKLNPTNYVSVFRKTHKRGFSFSRLHAASIKGTFAVNPFLEIPATLLSPLPPGEPTRKNLLLKVENGGIDVDVHLIGEPTPNAPPASSFRVPSASAVFVSVSIRQHTPTLRRPPFRATLVSKNGFTSLHLPASFHGLLTVRVAAGDLNNRISLSAALGAHATILSEDSTSRAYFIGALETGRWEGDRAEMRVERGRVRVQFSGGGERDLDGLRRVGWEWMGF</sequence>
<protein>
    <recommendedName>
        <fullName evidence="2">DUF7330 domain-containing protein</fullName>
    </recommendedName>
</protein>
<evidence type="ECO:0000313" key="4">
    <source>
        <dbReference type="Proteomes" id="UP001218218"/>
    </source>
</evidence>
<feature type="compositionally biased region" description="Low complexity" evidence="1">
    <location>
        <begin position="120"/>
        <end position="130"/>
    </location>
</feature>
<name>A0AAD7AIC9_9AGAR</name>
<dbReference type="AlphaFoldDB" id="A0AAD7AIC9"/>
<accession>A0AAD7AIC9</accession>
<comment type="caution">
    <text evidence="3">The sequence shown here is derived from an EMBL/GenBank/DDBJ whole genome shotgun (WGS) entry which is preliminary data.</text>
</comment>
<dbReference type="EMBL" id="JARIHO010000006">
    <property type="protein sequence ID" value="KAJ7359229.1"/>
    <property type="molecule type" value="Genomic_DNA"/>
</dbReference>